<comment type="caution">
    <text evidence="1">The sequence shown here is derived from an EMBL/GenBank/DDBJ whole genome shotgun (WGS) entry which is preliminary data.</text>
</comment>
<dbReference type="EMBL" id="CAUYUJ010022331">
    <property type="protein sequence ID" value="CAK0910142.1"/>
    <property type="molecule type" value="Genomic_DNA"/>
</dbReference>
<feature type="non-terminal residue" evidence="1">
    <location>
        <position position="132"/>
    </location>
</feature>
<gene>
    <name evidence="1" type="ORF">PCOR1329_LOCUS84387</name>
</gene>
<evidence type="ECO:0000313" key="2">
    <source>
        <dbReference type="Proteomes" id="UP001189429"/>
    </source>
</evidence>
<sequence>MDANVSVNHEITDLIGPSRLSHAAHSDRASMDLIVFLVTFGMVLENIFSEVGDPSLITTRPGRTRAARCKQHVDCIASNLHGRMPAYAEQAVDSDLRLALRLSDHCPIVARRVQDFTECVALPRPEISARIK</sequence>
<dbReference type="Proteomes" id="UP001189429">
    <property type="component" value="Unassembled WGS sequence"/>
</dbReference>
<organism evidence="1 2">
    <name type="scientific">Prorocentrum cordatum</name>
    <dbReference type="NCBI Taxonomy" id="2364126"/>
    <lineage>
        <taxon>Eukaryota</taxon>
        <taxon>Sar</taxon>
        <taxon>Alveolata</taxon>
        <taxon>Dinophyceae</taxon>
        <taxon>Prorocentrales</taxon>
        <taxon>Prorocentraceae</taxon>
        <taxon>Prorocentrum</taxon>
    </lineage>
</organism>
<keyword evidence="2" id="KW-1185">Reference proteome</keyword>
<proteinExistence type="predicted"/>
<evidence type="ECO:0000313" key="1">
    <source>
        <dbReference type="EMBL" id="CAK0910142.1"/>
    </source>
</evidence>
<reference evidence="1" key="1">
    <citation type="submission" date="2023-10" db="EMBL/GenBank/DDBJ databases">
        <authorList>
            <person name="Chen Y."/>
            <person name="Shah S."/>
            <person name="Dougan E. K."/>
            <person name="Thang M."/>
            <person name="Chan C."/>
        </authorList>
    </citation>
    <scope>NUCLEOTIDE SEQUENCE [LARGE SCALE GENOMIC DNA]</scope>
</reference>
<accession>A0ABN9YF76</accession>
<protein>
    <submittedName>
        <fullName evidence="1">Uncharacterized protein</fullName>
    </submittedName>
</protein>
<name>A0ABN9YF76_9DINO</name>